<dbReference type="SUPFAM" id="SSF52540">
    <property type="entry name" value="P-loop containing nucleoside triphosphate hydrolases"/>
    <property type="match status" value="1"/>
</dbReference>
<evidence type="ECO:0000259" key="1">
    <source>
        <dbReference type="Pfam" id="PF13304"/>
    </source>
</evidence>
<dbReference type="GO" id="GO:0005524">
    <property type="term" value="F:ATP binding"/>
    <property type="evidence" value="ECO:0007669"/>
    <property type="project" value="InterPro"/>
</dbReference>
<comment type="caution">
    <text evidence="2">The sequence shown here is derived from an EMBL/GenBank/DDBJ whole genome shotgun (WGS) entry which is preliminary data.</text>
</comment>
<name>A0A8J3U336_9ACTN</name>
<feature type="domain" description="ATPase AAA-type core" evidence="1">
    <location>
        <begin position="14"/>
        <end position="94"/>
    </location>
</feature>
<gene>
    <name evidence="2" type="ORF">Pph01_20850</name>
</gene>
<dbReference type="Gene3D" id="3.40.50.300">
    <property type="entry name" value="P-loop containing nucleotide triphosphate hydrolases"/>
    <property type="match status" value="1"/>
</dbReference>
<organism evidence="2 3">
    <name type="scientific">Planotetraspora phitsanulokensis</name>
    <dbReference type="NCBI Taxonomy" id="575192"/>
    <lineage>
        <taxon>Bacteria</taxon>
        <taxon>Bacillati</taxon>
        <taxon>Actinomycetota</taxon>
        <taxon>Actinomycetes</taxon>
        <taxon>Streptosporangiales</taxon>
        <taxon>Streptosporangiaceae</taxon>
        <taxon>Planotetraspora</taxon>
    </lineage>
</organism>
<dbReference type="Proteomes" id="UP000622547">
    <property type="component" value="Unassembled WGS sequence"/>
</dbReference>
<dbReference type="InterPro" id="IPR051396">
    <property type="entry name" value="Bact_Antivir_Def_Nuclease"/>
</dbReference>
<protein>
    <recommendedName>
        <fullName evidence="1">ATPase AAA-type core domain-containing protein</fullName>
    </recommendedName>
</protein>
<dbReference type="GO" id="GO:0016887">
    <property type="term" value="F:ATP hydrolysis activity"/>
    <property type="evidence" value="ECO:0007669"/>
    <property type="project" value="InterPro"/>
</dbReference>
<dbReference type="PANTHER" id="PTHR43581">
    <property type="entry name" value="ATP/GTP PHOSPHATASE"/>
    <property type="match status" value="1"/>
</dbReference>
<dbReference type="InterPro" id="IPR027417">
    <property type="entry name" value="P-loop_NTPase"/>
</dbReference>
<dbReference type="InterPro" id="IPR003959">
    <property type="entry name" value="ATPase_AAA_core"/>
</dbReference>
<keyword evidence="3" id="KW-1185">Reference proteome</keyword>
<accession>A0A8J3U336</accession>
<reference evidence="2 3" key="1">
    <citation type="submission" date="2021-01" db="EMBL/GenBank/DDBJ databases">
        <title>Whole genome shotgun sequence of Planotetraspora phitsanulokensis NBRC 104273.</title>
        <authorList>
            <person name="Komaki H."/>
            <person name="Tamura T."/>
        </authorList>
    </citation>
    <scope>NUCLEOTIDE SEQUENCE [LARGE SCALE GENOMIC DNA]</scope>
    <source>
        <strain evidence="2 3">NBRC 104273</strain>
    </source>
</reference>
<dbReference type="AlphaFoldDB" id="A0A8J3U336"/>
<evidence type="ECO:0000313" key="3">
    <source>
        <dbReference type="Proteomes" id="UP000622547"/>
    </source>
</evidence>
<dbReference type="EMBL" id="BOOP01000008">
    <property type="protein sequence ID" value="GII37082.1"/>
    <property type="molecule type" value="Genomic_DNA"/>
</dbReference>
<dbReference type="PANTHER" id="PTHR43581:SF4">
    <property type="entry name" value="ATP_GTP PHOSPHATASE"/>
    <property type="match status" value="1"/>
</dbReference>
<dbReference type="Pfam" id="PF13304">
    <property type="entry name" value="AAA_21"/>
    <property type="match status" value="1"/>
</dbReference>
<evidence type="ECO:0000313" key="2">
    <source>
        <dbReference type="EMBL" id="GII37082.1"/>
    </source>
</evidence>
<sequence length="327" mass="35293">MAVRLDTDGNKLQVLVEELDEDGATTAISERSEGLRVFVALLCFVLIKDPDVPPILLIDEAETHLHYDAQADLVDVLLKQDKVKQIFYTTHSPGCLPPDLGTGVRFVAPNGRDSSVLSNSFWSSNQPGFSPLLFAMGAGAAAFSVCRRAVLAEGPSDMILLPSLIRLATGLQSLGYQVAPGLSGLHNPEFEIDAVASRIAFLVDGDKAGLNYKKQLISLGIPEDRVANLPTGQAIEDLLDRESYISAVETLLRDAGFPDITIPADDLDTNDTVAHAVAKYCRSADLPVPGKTAIASHLVQDVNRIKLNTDGERSLKNLHEEFLRILG</sequence>
<dbReference type="CDD" id="cd00267">
    <property type="entry name" value="ABC_ATPase"/>
    <property type="match status" value="1"/>
</dbReference>
<proteinExistence type="predicted"/>